<dbReference type="PANTHER" id="PTHR37953:SF1">
    <property type="entry name" value="UPF0127 PROTEIN MJ1496"/>
    <property type="match status" value="1"/>
</dbReference>
<protein>
    <submittedName>
        <fullName evidence="1">DUF192 domain-containing protein</fullName>
    </submittedName>
</protein>
<dbReference type="InterPro" id="IPR038695">
    <property type="entry name" value="Saro_0823-like_sf"/>
</dbReference>
<dbReference type="Pfam" id="PF02643">
    <property type="entry name" value="DUF192"/>
    <property type="match status" value="1"/>
</dbReference>
<dbReference type="EMBL" id="QFFF01000001">
    <property type="protein sequence ID" value="PWG03755.1"/>
    <property type="molecule type" value="Genomic_DNA"/>
</dbReference>
<dbReference type="InterPro" id="IPR003795">
    <property type="entry name" value="DUF192"/>
</dbReference>
<name>A0A2U2J5Y6_9SPHN</name>
<dbReference type="OrthoDB" id="9808290at2"/>
<comment type="caution">
    <text evidence="1">The sequence shown here is derived from an EMBL/GenBank/DDBJ whole genome shotgun (WGS) entry which is preliminary data.</text>
</comment>
<gene>
    <name evidence="1" type="ORF">DF286_00275</name>
</gene>
<dbReference type="Gene3D" id="2.60.120.1140">
    <property type="entry name" value="Protein of unknown function DUF192"/>
    <property type="match status" value="1"/>
</dbReference>
<keyword evidence="2" id="KW-1185">Reference proteome</keyword>
<evidence type="ECO:0000313" key="2">
    <source>
        <dbReference type="Proteomes" id="UP000245916"/>
    </source>
</evidence>
<sequence>MAATALVLILLGCRGEPPSAAEIAAAKQERPALDQIELQIQTDAATHPFTVEVARTPDEQARGLMFRESLAPNVGMLFPFPEPRPASFWMKNTLIPLDMIFVRPDGTIARIAVNTTPLSLAPVGVGEPVAAVLEIAGGRSVELGIDEGDRVSWPGGPSF</sequence>
<dbReference type="AlphaFoldDB" id="A0A2U2J5Y6"/>
<proteinExistence type="predicted"/>
<organism evidence="1 2">
    <name type="scientific">Allosphingosinicella humi</name>
    <dbReference type="NCBI Taxonomy" id="2068657"/>
    <lineage>
        <taxon>Bacteria</taxon>
        <taxon>Pseudomonadati</taxon>
        <taxon>Pseudomonadota</taxon>
        <taxon>Alphaproteobacteria</taxon>
        <taxon>Sphingomonadales</taxon>
        <taxon>Sphingomonadaceae</taxon>
        <taxon>Allosphingosinicella</taxon>
    </lineage>
</organism>
<reference evidence="1 2" key="1">
    <citation type="submission" date="2018-05" db="EMBL/GenBank/DDBJ databases">
        <title>Genome of Sphingosinicella humi QZX222.</title>
        <authorList>
            <person name="Qiao Z."/>
            <person name="Wang G."/>
        </authorList>
    </citation>
    <scope>NUCLEOTIDE SEQUENCE [LARGE SCALE GENOMIC DNA]</scope>
    <source>
        <strain evidence="1 2">QZX222</strain>
    </source>
</reference>
<accession>A0A2U2J5Y6</accession>
<dbReference type="PANTHER" id="PTHR37953">
    <property type="entry name" value="UPF0127 PROTEIN MJ1496"/>
    <property type="match status" value="1"/>
</dbReference>
<dbReference type="Proteomes" id="UP000245916">
    <property type="component" value="Unassembled WGS sequence"/>
</dbReference>
<evidence type="ECO:0000313" key="1">
    <source>
        <dbReference type="EMBL" id="PWG03755.1"/>
    </source>
</evidence>